<evidence type="ECO:0000313" key="10">
    <source>
        <dbReference type="Proteomes" id="UP000004705"/>
    </source>
</evidence>
<evidence type="ECO:0000256" key="7">
    <source>
        <dbReference type="ARBA" id="ARBA00023136"/>
    </source>
</evidence>
<dbReference type="AlphaFoldDB" id="H8GD45"/>
<feature type="transmembrane region" description="Helical" evidence="8">
    <location>
        <begin position="240"/>
        <end position="262"/>
    </location>
</feature>
<reference evidence="9 10" key="1">
    <citation type="journal article" date="2012" name="Stand. Genomic Sci.">
        <title>Genome sequence of the soil bacterium Saccharomonospora azurea type strain (NA-128(T)).</title>
        <authorList>
            <person name="Klenk H.P."/>
            <person name="Held B."/>
            <person name="Lucas S."/>
            <person name="Lapidus A."/>
            <person name="Copeland A."/>
            <person name="Hammon N."/>
            <person name="Pitluck S."/>
            <person name="Goodwin L.A."/>
            <person name="Han C."/>
            <person name="Tapia R."/>
            <person name="Brambilla E.M."/>
            <person name="Potter G."/>
            <person name="Land M."/>
            <person name="Ivanova N."/>
            <person name="Rohde M."/>
            <person name="Goker M."/>
            <person name="Detter J.C."/>
            <person name="Kyrpides N.C."/>
            <person name="Woyke T."/>
        </authorList>
    </citation>
    <scope>NUCLEOTIDE SEQUENCE [LARGE SCALE GENOMIC DNA]</scope>
    <source>
        <strain evidence="9 10">NA-128</strain>
    </source>
</reference>
<dbReference type="GO" id="GO:0005886">
    <property type="term" value="C:plasma membrane"/>
    <property type="evidence" value="ECO:0007669"/>
    <property type="project" value="UniProtKB-SubCell"/>
</dbReference>
<feature type="transmembrane region" description="Helical" evidence="8">
    <location>
        <begin position="274"/>
        <end position="294"/>
    </location>
</feature>
<dbReference type="NCBIfam" id="NF007399">
    <property type="entry name" value="PRK09928.1"/>
    <property type="match status" value="1"/>
</dbReference>
<keyword evidence="7 8" id="KW-0472">Membrane</keyword>
<evidence type="ECO:0000313" key="9">
    <source>
        <dbReference type="EMBL" id="EHY88834.1"/>
    </source>
</evidence>
<evidence type="ECO:0000256" key="8">
    <source>
        <dbReference type="SAM" id="Phobius"/>
    </source>
</evidence>
<feature type="transmembrane region" description="Helical" evidence="8">
    <location>
        <begin position="327"/>
        <end position="347"/>
    </location>
</feature>
<organism evidence="9 10">
    <name type="scientific">Saccharomonospora azurea NA-128</name>
    <dbReference type="NCBI Taxonomy" id="882081"/>
    <lineage>
        <taxon>Bacteria</taxon>
        <taxon>Bacillati</taxon>
        <taxon>Actinomycetota</taxon>
        <taxon>Actinomycetes</taxon>
        <taxon>Pseudonocardiales</taxon>
        <taxon>Pseudonocardiaceae</taxon>
        <taxon>Saccharomonospora</taxon>
    </lineage>
</organism>
<comment type="subcellular location">
    <subcellularLocation>
        <location evidence="1">Cell membrane</location>
        <topology evidence="1">Multi-pass membrane protein</topology>
    </subcellularLocation>
</comment>
<feature type="transmembrane region" description="Helical" evidence="8">
    <location>
        <begin position="63"/>
        <end position="82"/>
    </location>
</feature>
<dbReference type="InterPro" id="IPR000060">
    <property type="entry name" value="BCCT_transptr"/>
</dbReference>
<proteinExistence type="inferred from homology"/>
<feature type="transmembrane region" description="Helical" evidence="8">
    <location>
        <begin position="486"/>
        <end position="506"/>
    </location>
</feature>
<name>H8GD45_9PSEU</name>
<evidence type="ECO:0000256" key="1">
    <source>
        <dbReference type="ARBA" id="ARBA00004651"/>
    </source>
</evidence>
<dbReference type="NCBIfam" id="TIGR00842">
    <property type="entry name" value="bcct"/>
    <property type="match status" value="1"/>
</dbReference>
<dbReference type="EMBL" id="CM001466">
    <property type="protein sequence ID" value="EHY88834.1"/>
    <property type="molecule type" value="Genomic_DNA"/>
</dbReference>
<evidence type="ECO:0000256" key="2">
    <source>
        <dbReference type="ARBA" id="ARBA00005658"/>
    </source>
</evidence>
<keyword evidence="4" id="KW-1003">Cell membrane</keyword>
<keyword evidence="3" id="KW-0813">Transport</keyword>
<gene>
    <name evidence="9" type="ORF">SacazDRAFT_01916</name>
</gene>
<comment type="similarity">
    <text evidence="2">Belongs to the BCCT transporter (TC 2.A.15) family.</text>
</comment>
<sequence>MSDSGDQRNDLQADPENDSSSINYVVLVGSAAIILVIAIWGIIAPSHAGDTIGVVVGWVSEGLGWYYILLATAFLVFVIFVAVSKYGRITLGPPGSTPDYKLFTWGAMLFAAGIGIDLMFFSVSEPVTQYLDPPEGAPESLQAAKDAVVWALFHYGITGWAMYALMGMTLGYFAYRRGLPLAIRSALYPLIGKRIHGRAGHAVDIAAALGTVFGIATSLGIGVVQLNFGLYFLFGVPQGTAAQIGLIALAVLMATVSAVSGVDKGIKRLSQINVVLALVLMVYILFVGDPVYLLNGLVLNIGDYLSGFSEMTLNTFAYDRPTDWLNAWTLFFWAWWIAWAPFVGLFLARISRGRTIRQFVAATLIIPFLFTAAFLSVFGNSALKLVRDGNAEFGQNAANAPEQGFYSLLAQYPGITFSAGLATVVGLLFYVTSADSGALVLSNLTSRLPKPTSESAPWLRVFWSIVIGLLTLGMLIVGGVTTLQNATIVMGLPFSVVMVLIMWGLYKALRTENPDDPRFLPGDSKDRQDEALSTR</sequence>
<feature type="transmembrane region" description="Helical" evidence="8">
    <location>
        <begin position="461"/>
        <end position="480"/>
    </location>
</feature>
<dbReference type="HOGENOM" id="CLU_010118_5_2_11"/>
<dbReference type="PANTHER" id="PTHR30047">
    <property type="entry name" value="HIGH-AFFINITY CHOLINE TRANSPORT PROTEIN-RELATED"/>
    <property type="match status" value="1"/>
</dbReference>
<feature type="transmembrane region" description="Helical" evidence="8">
    <location>
        <begin position="21"/>
        <end position="43"/>
    </location>
</feature>
<feature type="transmembrane region" description="Helical" evidence="8">
    <location>
        <begin position="152"/>
        <end position="175"/>
    </location>
</feature>
<dbReference type="Pfam" id="PF02028">
    <property type="entry name" value="BCCT"/>
    <property type="match status" value="1"/>
</dbReference>
<dbReference type="GO" id="GO:0022857">
    <property type="term" value="F:transmembrane transporter activity"/>
    <property type="evidence" value="ECO:0007669"/>
    <property type="project" value="InterPro"/>
</dbReference>
<feature type="transmembrane region" description="Helical" evidence="8">
    <location>
        <begin position="359"/>
        <end position="378"/>
    </location>
</feature>
<evidence type="ECO:0000256" key="6">
    <source>
        <dbReference type="ARBA" id="ARBA00022989"/>
    </source>
</evidence>
<feature type="transmembrane region" description="Helical" evidence="8">
    <location>
        <begin position="102"/>
        <end position="123"/>
    </location>
</feature>
<keyword evidence="10" id="KW-1185">Reference proteome</keyword>
<dbReference type="Proteomes" id="UP000004705">
    <property type="component" value="Chromosome"/>
</dbReference>
<dbReference type="PROSITE" id="PS01303">
    <property type="entry name" value="BCCT"/>
    <property type="match status" value="1"/>
</dbReference>
<dbReference type="OrthoDB" id="9775735at2"/>
<dbReference type="PANTHER" id="PTHR30047:SF7">
    <property type="entry name" value="HIGH-AFFINITY CHOLINE TRANSPORT PROTEIN"/>
    <property type="match status" value="1"/>
</dbReference>
<accession>H8GD45</accession>
<dbReference type="RefSeq" id="WP_005440905.1">
    <property type="nucleotide sequence ID" value="NZ_CM001466.1"/>
</dbReference>
<keyword evidence="6 8" id="KW-1133">Transmembrane helix</keyword>
<feature type="transmembrane region" description="Helical" evidence="8">
    <location>
        <begin position="203"/>
        <end position="234"/>
    </location>
</feature>
<evidence type="ECO:0000256" key="3">
    <source>
        <dbReference type="ARBA" id="ARBA00022448"/>
    </source>
</evidence>
<keyword evidence="5 8" id="KW-0812">Transmembrane</keyword>
<dbReference type="InterPro" id="IPR018093">
    <property type="entry name" value="BCCT_CS"/>
</dbReference>
<evidence type="ECO:0000256" key="4">
    <source>
        <dbReference type="ARBA" id="ARBA00022475"/>
    </source>
</evidence>
<evidence type="ECO:0000256" key="5">
    <source>
        <dbReference type="ARBA" id="ARBA00022692"/>
    </source>
</evidence>
<feature type="transmembrane region" description="Helical" evidence="8">
    <location>
        <begin position="415"/>
        <end position="441"/>
    </location>
</feature>
<protein>
    <submittedName>
        <fullName evidence="9">Choline/carnitine/betaine transport</fullName>
    </submittedName>
</protein>